<dbReference type="SUPFAM" id="SSF56112">
    <property type="entry name" value="Protein kinase-like (PK-like)"/>
    <property type="match status" value="1"/>
</dbReference>
<dbReference type="InterPro" id="IPR000719">
    <property type="entry name" value="Prot_kinase_dom"/>
</dbReference>
<dbReference type="EMBL" id="HBFP01000185">
    <property type="protein sequence ID" value="CAD8815749.1"/>
    <property type="molecule type" value="Transcribed_RNA"/>
</dbReference>
<dbReference type="AlphaFoldDB" id="A0A7S1EPK9"/>
<evidence type="ECO:0000259" key="1">
    <source>
        <dbReference type="PROSITE" id="PS50011"/>
    </source>
</evidence>
<proteinExistence type="predicted"/>
<sequence>MAHMDVKPDNVLIGNQKDASEPAVFKLVDFGLCCRSDGSDYSGREGDCRYLAPELLDDMCVSEVQGRCCSIDMRVADMFSFGAMLMELYLQEPLPAHGSGWHELRNASREHLHESLARIASPPLIEIIAACLSEPSSRPNAAQVCQLLESNFNFE</sequence>
<reference evidence="2" key="1">
    <citation type="submission" date="2021-01" db="EMBL/GenBank/DDBJ databases">
        <authorList>
            <person name="Corre E."/>
            <person name="Pelletier E."/>
            <person name="Niang G."/>
            <person name="Scheremetjew M."/>
            <person name="Finn R."/>
            <person name="Kale V."/>
            <person name="Holt S."/>
            <person name="Cochrane G."/>
            <person name="Meng A."/>
            <person name="Brown T."/>
            <person name="Cohen L."/>
        </authorList>
    </citation>
    <scope>NUCLEOTIDE SEQUENCE</scope>
    <source>
        <strain evidence="2">CCMP3278</strain>
    </source>
</reference>
<dbReference type="GO" id="GO:0004674">
    <property type="term" value="F:protein serine/threonine kinase activity"/>
    <property type="evidence" value="ECO:0007669"/>
    <property type="project" value="TreeGrafter"/>
</dbReference>
<protein>
    <recommendedName>
        <fullName evidence="1">Protein kinase domain-containing protein</fullName>
    </recommendedName>
</protein>
<dbReference type="GO" id="GO:0005524">
    <property type="term" value="F:ATP binding"/>
    <property type="evidence" value="ECO:0007669"/>
    <property type="project" value="InterPro"/>
</dbReference>
<dbReference type="InterPro" id="IPR011009">
    <property type="entry name" value="Kinase-like_dom_sf"/>
</dbReference>
<dbReference type="PROSITE" id="PS00108">
    <property type="entry name" value="PROTEIN_KINASE_ST"/>
    <property type="match status" value="1"/>
</dbReference>
<dbReference type="InterPro" id="IPR008271">
    <property type="entry name" value="Ser/Thr_kinase_AS"/>
</dbReference>
<feature type="domain" description="Protein kinase" evidence="1">
    <location>
        <begin position="1"/>
        <end position="152"/>
    </location>
</feature>
<dbReference type="Pfam" id="PF00069">
    <property type="entry name" value="Pkinase"/>
    <property type="match status" value="1"/>
</dbReference>
<dbReference type="InterPro" id="IPR051681">
    <property type="entry name" value="Ser/Thr_Kinases-Pseudokinases"/>
</dbReference>
<accession>A0A7S1EPK9</accession>
<organism evidence="2">
    <name type="scientific">Timspurckia oligopyrenoides</name>
    <dbReference type="NCBI Taxonomy" id="708627"/>
    <lineage>
        <taxon>Eukaryota</taxon>
        <taxon>Rhodophyta</taxon>
        <taxon>Bangiophyceae</taxon>
        <taxon>Porphyridiales</taxon>
        <taxon>Porphyridiaceae</taxon>
        <taxon>Timspurckia</taxon>
    </lineage>
</organism>
<dbReference type="PANTHER" id="PTHR44329:SF289">
    <property type="entry name" value="SERINE_THREONINE-PROTEIN KINASE VIK"/>
    <property type="match status" value="1"/>
</dbReference>
<dbReference type="PROSITE" id="PS50011">
    <property type="entry name" value="PROTEIN_KINASE_DOM"/>
    <property type="match status" value="1"/>
</dbReference>
<name>A0A7S1EPK9_9RHOD</name>
<dbReference type="PANTHER" id="PTHR44329">
    <property type="entry name" value="SERINE/THREONINE-PROTEIN KINASE TNNI3K-RELATED"/>
    <property type="match status" value="1"/>
</dbReference>
<gene>
    <name evidence="2" type="ORF">TOLI1172_LOCUS137</name>
</gene>
<evidence type="ECO:0000313" key="2">
    <source>
        <dbReference type="EMBL" id="CAD8815749.1"/>
    </source>
</evidence>
<dbReference type="Gene3D" id="1.10.510.10">
    <property type="entry name" value="Transferase(Phosphotransferase) domain 1"/>
    <property type="match status" value="1"/>
</dbReference>